<protein>
    <submittedName>
        <fullName evidence="1">Uncharacterized protein</fullName>
    </submittedName>
</protein>
<dbReference type="eggNOG" id="ENOG502N5IY">
    <property type="taxonomic scope" value="Archaea"/>
</dbReference>
<gene>
    <name evidence="1" type="ORF">C451_05528</name>
</gene>
<proteinExistence type="predicted"/>
<dbReference type="RefSeq" id="WP_007738501.1">
    <property type="nucleotide sequence ID" value="NZ_AOMF01000117.1"/>
</dbReference>
<dbReference type="OrthoDB" id="214213at2157"/>
<organism evidence="1 2">
    <name type="scientific">Halococcus thailandensis JCM 13552</name>
    <dbReference type="NCBI Taxonomy" id="1227457"/>
    <lineage>
        <taxon>Archaea</taxon>
        <taxon>Methanobacteriati</taxon>
        <taxon>Methanobacteriota</taxon>
        <taxon>Stenosarchaea group</taxon>
        <taxon>Halobacteria</taxon>
        <taxon>Halobacteriales</taxon>
        <taxon>Halococcaceae</taxon>
        <taxon>Halococcus</taxon>
    </lineage>
</organism>
<evidence type="ECO:0000313" key="2">
    <source>
        <dbReference type="Proteomes" id="UP000011680"/>
    </source>
</evidence>
<dbReference type="STRING" id="1227457.C451_05528"/>
<dbReference type="AlphaFoldDB" id="M0NB85"/>
<sequence>MNGPRRIPPFAEDALEVLRETVSDGDEGLSKDEATTVLVADERFTDADAEYALDVLQSRGYIYYVDEQVYITPTDD</sequence>
<name>M0NB85_9EURY</name>
<reference evidence="1 2" key="1">
    <citation type="journal article" date="2014" name="PLoS Genet.">
        <title>Phylogenetically driven sequencing of extremely halophilic archaea reveals strategies for static and dynamic osmo-response.</title>
        <authorList>
            <person name="Becker E.A."/>
            <person name="Seitzer P.M."/>
            <person name="Tritt A."/>
            <person name="Larsen D."/>
            <person name="Krusor M."/>
            <person name="Yao A.I."/>
            <person name="Wu D."/>
            <person name="Madern D."/>
            <person name="Eisen J.A."/>
            <person name="Darling A.E."/>
            <person name="Facciotti M.T."/>
        </authorList>
    </citation>
    <scope>NUCLEOTIDE SEQUENCE [LARGE SCALE GENOMIC DNA]</scope>
    <source>
        <strain evidence="1 2">JCM 13552</strain>
    </source>
</reference>
<evidence type="ECO:0000313" key="1">
    <source>
        <dbReference type="EMBL" id="EMA55232.1"/>
    </source>
</evidence>
<dbReference type="PATRIC" id="fig|1227457.3.peg.979"/>
<dbReference type="Proteomes" id="UP000011680">
    <property type="component" value="Unassembled WGS sequence"/>
</dbReference>
<accession>M0NB85</accession>
<keyword evidence="2" id="KW-1185">Reference proteome</keyword>
<comment type="caution">
    <text evidence="1">The sequence shown here is derived from an EMBL/GenBank/DDBJ whole genome shotgun (WGS) entry which is preliminary data.</text>
</comment>
<dbReference type="EMBL" id="AOMF01000117">
    <property type="protein sequence ID" value="EMA55232.1"/>
    <property type="molecule type" value="Genomic_DNA"/>
</dbReference>